<comment type="caution">
    <text evidence="1">The sequence shown here is derived from an EMBL/GenBank/DDBJ whole genome shotgun (WGS) entry which is preliminary data.</text>
</comment>
<accession>X1QNK6</accession>
<name>X1QNK6_9ZZZZ</name>
<proteinExistence type="predicted"/>
<gene>
    <name evidence="1" type="ORF">S12H4_06511</name>
</gene>
<organism evidence="1">
    <name type="scientific">marine sediment metagenome</name>
    <dbReference type="NCBI Taxonomy" id="412755"/>
    <lineage>
        <taxon>unclassified sequences</taxon>
        <taxon>metagenomes</taxon>
        <taxon>ecological metagenomes</taxon>
    </lineage>
</organism>
<reference evidence="1" key="1">
    <citation type="journal article" date="2014" name="Front. Microbiol.">
        <title>High frequency of phylogenetically diverse reductive dehalogenase-homologous genes in deep subseafloor sedimentary metagenomes.</title>
        <authorList>
            <person name="Kawai M."/>
            <person name="Futagami T."/>
            <person name="Toyoda A."/>
            <person name="Takaki Y."/>
            <person name="Nishi S."/>
            <person name="Hori S."/>
            <person name="Arai W."/>
            <person name="Tsubouchi T."/>
            <person name="Morono Y."/>
            <person name="Uchiyama I."/>
            <person name="Ito T."/>
            <person name="Fujiyama A."/>
            <person name="Inagaki F."/>
            <person name="Takami H."/>
        </authorList>
    </citation>
    <scope>NUCLEOTIDE SEQUENCE</scope>
    <source>
        <strain evidence="1">Expedition CK06-06</strain>
    </source>
</reference>
<protein>
    <submittedName>
        <fullName evidence="1">Uncharacterized protein</fullName>
    </submittedName>
</protein>
<dbReference type="AlphaFoldDB" id="X1QNK6"/>
<evidence type="ECO:0000313" key="1">
    <source>
        <dbReference type="EMBL" id="GAI70112.1"/>
    </source>
</evidence>
<sequence length="43" mass="4970">MDSKDSEKEIFLKYCEECVKSKIASNYDSPPELTEEARKEKGL</sequence>
<dbReference type="EMBL" id="BARW01002295">
    <property type="protein sequence ID" value="GAI70112.1"/>
    <property type="molecule type" value="Genomic_DNA"/>
</dbReference>